<protein>
    <submittedName>
        <fullName evidence="1">Uncharacterized protein</fullName>
    </submittedName>
</protein>
<proteinExistence type="predicted"/>
<organism evidence="1">
    <name type="scientific">marine metagenome</name>
    <dbReference type="NCBI Taxonomy" id="408172"/>
    <lineage>
        <taxon>unclassified sequences</taxon>
        <taxon>metagenomes</taxon>
        <taxon>ecological metagenomes</taxon>
    </lineage>
</organism>
<accession>A0A382C2A3</accession>
<dbReference type="Pfam" id="PF16805">
    <property type="entry name" value="Trans_coact"/>
    <property type="match status" value="1"/>
</dbReference>
<sequence>MTIKTIKPLDFAIIIEDIVSSKKMTYLDAISYYCEETKMEPQTVGKLVQGNLKAKLREEVIALHYLPKTATIPGL</sequence>
<dbReference type="AlphaFoldDB" id="A0A382C2A3"/>
<dbReference type="InterPro" id="IPR031836">
    <property type="entry name" value="Trans_coact"/>
</dbReference>
<name>A0A382C2A3_9ZZZZ</name>
<evidence type="ECO:0000313" key="1">
    <source>
        <dbReference type="EMBL" id="SVB19989.1"/>
    </source>
</evidence>
<reference evidence="1" key="1">
    <citation type="submission" date="2018-05" db="EMBL/GenBank/DDBJ databases">
        <authorList>
            <person name="Lanie J.A."/>
            <person name="Ng W.-L."/>
            <person name="Kazmierczak K.M."/>
            <person name="Andrzejewski T.M."/>
            <person name="Davidsen T.M."/>
            <person name="Wayne K.J."/>
            <person name="Tettelin H."/>
            <person name="Glass J.I."/>
            <person name="Rusch D."/>
            <person name="Podicherti R."/>
            <person name="Tsui H.-C.T."/>
            <person name="Winkler M.E."/>
        </authorList>
    </citation>
    <scope>NUCLEOTIDE SEQUENCE</scope>
</reference>
<dbReference type="InterPro" id="IPR042071">
    <property type="entry name" value="Trans_coact_sf"/>
</dbReference>
<dbReference type="EMBL" id="UINC01032396">
    <property type="protein sequence ID" value="SVB19989.1"/>
    <property type="molecule type" value="Genomic_DNA"/>
</dbReference>
<gene>
    <name evidence="1" type="ORF">METZ01_LOCUS172843</name>
</gene>
<dbReference type="Gene3D" id="1.10.10.2850">
    <property type="entry name" value="Phage late-transcription coactivator-like"/>
    <property type="match status" value="1"/>
</dbReference>